<evidence type="ECO:0000313" key="9">
    <source>
        <dbReference type="Proteomes" id="UP001143347"/>
    </source>
</evidence>
<keyword evidence="6 7" id="KW-0472">Membrane</keyword>
<dbReference type="AlphaFoldDB" id="A0A9X3D1J9"/>
<organism evidence="8 9">
    <name type="scientific">Gordonia aquimaris</name>
    <dbReference type="NCBI Taxonomy" id="2984863"/>
    <lineage>
        <taxon>Bacteria</taxon>
        <taxon>Bacillati</taxon>
        <taxon>Actinomycetota</taxon>
        <taxon>Actinomycetes</taxon>
        <taxon>Mycobacteriales</taxon>
        <taxon>Gordoniaceae</taxon>
        <taxon>Gordonia</taxon>
    </lineage>
</organism>
<dbReference type="Proteomes" id="UP001143347">
    <property type="component" value="Unassembled WGS sequence"/>
</dbReference>
<feature type="transmembrane region" description="Helical" evidence="7">
    <location>
        <begin position="49"/>
        <end position="71"/>
    </location>
</feature>
<keyword evidence="5 7" id="KW-1133">Transmembrane helix</keyword>
<evidence type="ECO:0000256" key="5">
    <source>
        <dbReference type="ARBA" id="ARBA00022989"/>
    </source>
</evidence>
<feature type="transmembrane region" description="Helical" evidence="7">
    <location>
        <begin position="20"/>
        <end position="37"/>
    </location>
</feature>
<comment type="caution">
    <text evidence="8">The sequence shown here is derived from an EMBL/GenBank/DDBJ whole genome shotgun (WGS) entry which is preliminary data.</text>
</comment>
<dbReference type="PANTHER" id="PTHR33884:SF3">
    <property type="entry name" value="UPF0410 PROTEIN YMGE"/>
    <property type="match status" value="1"/>
</dbReference>
<dbReference type="GO" id="GO:0005886">
    <property type="term" value="C:plasma membrane"/>
    <property type="evidence" value="ECO:0007669"/>
    <property type="project" value="UniProtKB-SubCell"/>
</dbReference>
<evidence type="ECO:0000256" key="3">
    <source>
        <dbReference type="ARBA" id="ARBA00022475"/>
    </source>
</evidence>
<accession>A0A9X3D1J9</accession>
<sequence>MSASDVVYTVVAERSTTTTAVGWIGYIIIGGIAGWLASKIMGTDAQMGILLNVVVGIIGAFLGGFLLSFAFDTASGGWWFTFFTALLGSVILLFLVKLVTGRR</sequence>
<dbReference type="InterPro" id="IPR007341">
    <property type="entry name" value="Transgly_assoc"/>
</dbReference>
<comment type="similarity">
    <text evidence="2">Belongs to the UPF0410 family.</text>
</comment>
<comment type="subcellular location">
    <subcellularLocation>
        <location evidence="1">Cell membrane</location>
        <topology evidence="1">Multi-pass membrane protein</topology>
    </subcellularLocation>
</comment>
<keyword evidence="3" id="KW-1003">Cell membrane</keyword>
<feature type="transmembrane region" description="Helical" evidence="7">
    <location>
        <begin position="77"/>
        <end position="99"/>
    </location>
</feature>
<keyword evidence="4 7" id="KW-0812">Transmembrane</keyword>
<keyword evidence="9" id="KW-1185">Reference proteome</keyword>
<gene>
    <name evidence="8" type="ORF">OSB52_03430</name>
</gene>
<evidence type="ECO:0000256" key="4">
    <source>
        <dbReference type="ARBA" id="ARBA00022692"/>
    </source>
</evidence>
<protein>
    <submittedName>
        <fullName evidence="8">GlsB/YeaQ/YmgE family stress response membrane protein</fullName>
    </submittedName>
</protein>
<dbReference type="EMBL" id="JAPKFM010000002">
    <property type="protein sequence ID" value="MCX2963138.1"/>
    <property type="molecule type" value="Genomic_DNA"/>
</dbReference>
<evidence type="ECO:0000256" key="6">
    <source>
        <dbReference type="ARBA" id="ARBA00023136"/>
    </source>
</evidence>
<evidence type="ECO:0000256" key="1">
    <source>
        <dbReference type="ARBA" id="ARBA00004651"/>
    </source>
</evidence>
<dbReference type="PANTHER" id="PTHR33884">
    <property type="entry name" value="UPF0410 PROTEIN YMGE"/>
    <property type="match status" value="1"/>
</dbReference>
<name>A0A9X3D1J9_9ACTN</name>
<evidence type="ECO:0000256" key="2">
    <source>
        <dbReference type="ARBA" id="ARBA00011006"/>
    </source>
</evidence>
<dbReference type="RefSeq" id="WP_235725958.1">
    <property type="nucleotide sequence ID" value="NZ_JAPKFM010000002.1"/>
</dbReference>
<evidence type="ECO:0000256" key="7">
    <source>
        <dbReference type="SAM" id="Phobius"/>
    </source>
</evidence>
<proteinExistence type="inferred from homology"/>
<evidence type="ECO:0000313" key="8">
    <source>
        <dbReference type="EMBL" id="MCX2963138.1"/>
    </source>
</evidence>
<dbReference type="Pfam" id="PF04226">
    <property type="entry name" value="Transgly_assoc"/>
    <property type="match status" value="1"/>
</dbReference>
<reference evidence="8" key="1">
    <citation type="submission" date="2022-10" db="EMBL/GenBank/DDBJ databases">
        <title>WGS of marine actinomycetes from Thailand.</title>
        <authorList>
            <person name="Thawai C."/>
        </authorList>
    </citation>
    <scope>NUCLEOTIDE SEQUENCE</scope>
    <source>
        <strain evidence="8">SW21</strain>
    </source>
</reference>